<dbReference type="Proteomes" id="UP000391834">
    <property type="component" value="Unassembled WGS sequence"/>
</dbReference>
<accession>A0A5M4B139</accession>
<dbReference type="Gene3D" id="3.40.50.2000">
    <property type="entry name" value="Glycogen Phosphorylase B"/>
    <property type="match status" value="1"/>
</dbReference>
<reference evidence="1 2" key="1">
    <citation type="submission" date="2019-10" db="EMBL/GenBank/DDBJ databases">
        <title>Prolixibacter strains distinguished by the presence of nitrate reductase genes were adept at nitrate-dependent anaerobic corrosion of metallic iron and carbon steel.</title>
        <authorList>
            <person name="Iino T."/>
            <person name="Shono N."/>
            <person name="Ito K."/>
            <person name="Nakamura R."/>
            <person name="Sueoka K."/>
            <person name="Harayama S."/>
            <person name="Ohkuma M."/>
        </authorList>
    </citation>
    <scope>NUCLEOTIDE SEQUENCE [LARGE SCALE GENOMIC DNA]</scope>
    <source>
        <strain evidence="1 2">JCM 13498</strain>
    </source>
</reference>
<dbReference type="OrthoDB" id="9793805at2"/>
<dbReference type="AlphaFoldDB" id="A0A5M4B139"/>
<organism evidence="1 2">
    <name type="scientific">Prolixibacter bellariivorans</name>
    <dbReference type="NCBI Taxonomy" id="314319"/>
    <lineage>
        <taxon>Bacteria</taxon>
        <taxon>Pseudomonadati</taxon>
        <taxon>Bacteroidota</taxon>
        <taxon>Bacteroidia</taxon>
        <taxon>Marinilabiliales</taxon>
        <taxon>Prolixibacteraceae</taxon>
        <taxon>Prolixibacter</taxon>
    </lineage>
</organism>
<sequence length="356" mass="40457">MKVLYAIQGTGNGHLSRARDIIPILEEYAQLDILVSGTQAEVALGYPVKFRKKGLGFVFGKNGGIDLLGTYRDANISNLLKEIETLPVESYDLVINDFEPVSAWACRRKNVPCISLSHQASLLSKKVPRPSKKDPVATFLLENYAPTDFQISFHFAPYDEHIFTPVIRKQVRNTEPDDKGHYTVYLPAFDDKKLIKKLSFFQDTRWEIFSKHAQSTYRKGNITVRPISNEAFLRSMSESTGVLCGAGFETPAEALYLGKKLMVVPMKGQYEQQCNAAALKQMGVPVIKNLKEKNLPKIGDWLTNGEPIPVFYPDQTRSIVKKIFEEHIEWLIKFYNREVSTTKYQHTNVPEYELAD</sequence>
<evidence type="ECO:0000313" key="1">
    <source>
        <dbReference type="EMBL" id="GET33668.1"/>
    </source>
</evidence>
<comment type="caution">
    <text evidence="1">The sequence shown here is derived from an EMBL/GenBank/DDBJ whole genome shotgun (WGS) entry which is preliminary data.</text>
</comment>
<dbReference type="GO" id="GO:0016740">
    <property type="term" value="F:transferase activity"/>
    <property type="evidence" value="ECO:0007669"/>
    <property type="project" value="UniProtKB-KW"/>
</dbReference>
<dbReference type="RefSeq" id="WP_025864222.1">
    <property type="nucleotide sequence ID" value="NZ_BLAX01000001.1"/>
</dbReference>
<proteinExistence type="predicted"/>
<dbReference type="Pfam" id="PF13528">
    <property type="entry name" value="Glyco_trans_1_3"/>
    <property type="match status" value="1"/>
</dbReference>
<dbReference type="SUPFAM" id="SSF53756">
    <property type="entry name" value="UDP-Glycosyltransferase/glycogen phosphorylase"/>
    <property type="match status" value="1"/>
</dbReference>
<dbReference type="EMBL" id="BLAX01000001">
    <property type="protein sequence ID" value="GET33668.1"/>
    <property type="molecule type" value="Genomic_DNA"/>
</dbReference>
<gene>
    <name evidence="1" type="ORF">PbJCM13498_25310</name>
</gene>
<evidence type="ECO:0000313" key="2">
    <source>
        <dbReference type="Proteomes" id="UP000391834"/>
    </source>
</evidence>
<keyword evidence="1" id="KW-0808">Transferase</keyword>
<name>A0A5M4B139_9BACT</name>
<protein>
    <submittedName>
        <fullName evidence="1">Glycosyl transferase</fullName>
    </submittedName>
</protein>
<keyword evidence="2" id="KW-1185">Reference proteome</keyword>